<evidence type="ECO:0000313" key="1">
    <source>
        <dbReference type="EMBL" id="THF74122.1"/>
    </source>
</evidence>
<accession>A0A4S4BHR1</accession>
<dbReference type="Proteomes" id="UP000310636">
    <property type="component" value="Unassembled WGS sequence"/>
</dbReference>
<evidence type="ECO:0000313" key="2">
    <source>
        <dbReference type="Proteomes" id="UP000310636"/>
    </source>
</evidence>
<comment type="caution">
    <text evidence="1">The sequence shown here is derived from an EMBL/GenBank/DDBJ whole genome shotgun (WGS) entry which is preliminary data.</text>
</comment>
<dbReference type="OrthoDB" id="2618918at2"/>
<dbReference type="EMBL" id="SSOB01000044">
    <property type="protein sequence ID" value="THF74122.1"/>
    <property type="molecule type" value="Genomic_DNA"/>
</dbReference>
<sequence length="122" mass="13634">MIIVSTHSRIAALEQAGFPSSLVTYIRSLIAESIEAGEPEEHFLSDPVYLCEPGDSILLLLKEAPYGLEYFERIPLADLAVYRVGVLFDSDFIVQYVIPSELLDERTEAWLNERMDIGGAGR</sequence>
<name>A0A4S4BHR1_9BACL</name>
<dbReference type="RefSeq" id="WP_136372796.1">
    <property type="nucleotide sequence ID" value="NZ_SSOB01000044.1"/>
</dbReference>
<reference evidence="1 2" key="1">
    <citation type="submission" date="2019-04" db="EMBL/GenBank/DDBJ databases">
        <title>Cohnella sp. nov. isolated from preserved vegetables.</title>
        <authorList>
            <person name="Lin S.-Y."/>
            <person name="Hung M.-H."/>
            <person name="Young C.-C."/>
        </authorList>
    </citation>
    <scope>NUCLEOTIDE SEQUENCE [LARGE SCALE GENOMIC DNA]</scope>
    <source>
        <strain evidence="1 2">CC-MHH1044</strain>
    </source>
</reference>
<proteinExistence type="predicted"/>
<protein>
    <submittedName>
        <fullName evidence="1">Uncharacterized protein</fullName>
    </submittedName>
</protein>
<keyword evidence="2" id="KW-1185">Reference proteome</keyword>
<organism evidence="1 2">
    <name type="scientific">Cohnella fermenti</name>
    <dbReference type="NCBI Taxonomy" id="2565925"/>
    <lineage>
        <taxon>Bacteria</taxon>
        <taxon>Bacillati</taxon>
        <taxon>Bacillota</taxon>
        <taxon>Bacilli</taxon>
        <taxon>Bacillales</taxon>
        <taxon>Paenibacillaceae</taxon>
        <taxon>Cohnella</taxon>
    </lineage>
</organism>
<gene>
    <name evidence="1" type="ORF">E6C55_26195</name>
</gene>
<dbReference type="AlphaFoldDB" id="A0A4S4BHR1"/>